<evidence type="ECO:0000256" key="6">
    <source>
        <dbReference type="ARBA" id="ARBA00022989"/>
    </source>
</evidence>
<dbReference type="Proteomes" id="UP001212411">
    <property type="component" value="Chromosome 1"/>
</dbReference>
<dbReference type="GO" id="GO:0006487">
    <property type="term" value="P:protein N-linked glycosylation"/>
    <property type="evidence" value="ECO:0007669"/>
    <property type="project" value="TreeGrafter"/>
</dbReference>
<keyword evidence="6 8" id="KW-1133">Transmembrane helix</keyword>
<dbReference type="AlphaFoldDB" id="A0AAE9WAR9"/>
<evidence type="ECO:0000313" key="10">
    <source>
        <dbReference type="Proteomes" id="UP001212411"/>
    </source>
</evidence>
<reference evidence="9 10" key="1">
    <citation type="journal article" date="2023" name="G3 (Bethesda)">
        <title>A high-quality reference genome for the fission yeast Schizosaccharomyces osmophilus.</title>
        <authorList>
            <person name="Jia G.S."/>
            <person name="Zhang W.C."/>
            <person name="Liang Y."/>
            <person name="Liu X.H."/>
            <person name="Rhind N."/>
            <person name="Pidoux A."/>
            <person name="Brysch-Herzberg M."/>
            <person name="Du L.L."/>
        </authorList>
    </citation>
    <scope>NUCLEOTIDE SEQUENCE [LARGE SCALE GENOMIC DNA]</scope>
    <source>
        <strain evidence="9 10">CBS 15793</strain>
    </source>
</reference>
<sequence>MAPKTANASSLDAFFSSYNKNTNSSLKIIDSFLGFLVVLGGLQFLYAVLVGTYPFNSFLSGFISCVGQFVITVGFRMSLTSQDENDVKSKWSPFTSNKRAFLEFCFSSIVLHFFAVNFLG</sequence>
<feature type="transmembrane region" description="Helical" evidence="8">
    <location>
        <begin position="100"/>
        <end position="119"/>
    </location>
</feature>
<proteinExistence type="inferred from homology"/>
<name>A0AAE9WAR9_9SCHI</name>
<evidence type="ECO:0000256" key="1">
    <source>
        <dbReference type="ARBA" id="ARBA00004477"/>
    </source>
</evidence>
<dbReference type="PANTHER" id="PTHR10705:SF0">
    <property type="entry name" value="DOLICHYL-DIPHOSPHOOLIGOSACCHARIDE--PROTEIN GLYCOSYLTRANSFERASE SUBUNIT DAD1"/>
    <property type="match status" value="1"/>
</dbReference>
<dbReference type="Pfam" id="PF02109">
    <property type="entry name" value="DAD"/>
    <property type="match status" value="1"/>
</dbReference>
<evidence type="ECO:0000256" key="2">
    <source>
        <dbReference type="ARBA" id="ARBA00004922"/>
    </source>
</evidence>
<comment type="similarity">
    <text evidence="3 8">Belongs to the DAD/OST2 family.</text>
</comment>
<keyword evidence="4 8" id="KW-0812">Transmembrane</keyword>
<comment type="function">
    <text evidence="8">Subunit of the oligosaccharyl transferase (OST) complex that catalyzes the initial transfer of a defined glycan (Glc(3)Man(9)GlcNAc(2) in eukaryotes) from the lipid carrier dolichol-pyrophosphate to an asparagine residue within an Asn-X-Ser/Thr consensus motif in nascent polypeptide chains, the first step in protein N-glycosylation. N-glycosylation occurs cotranslationally and the complex associates with the Sec61 complex at the channel-forming translocon complex that mediates protein translocation across the endoplasmic reticulum (ER). All subunits are required for a maximal enzyme activity.</text>
</comment>
<dbReference type="PANTHER" id="PTHR10705">
    <property type="entry name" value="DOLICHYL-DIPHOSPHOOLIGOSACCHARIDE--PROTEIN GLYCOSYLTRANSFERASE SUBUNIT DAD1"/>
    <property type="match status" value="1"/>
</dbReference>
<feature type="transmembrane region" description="Helical" evidence="8">
    <location>
        <begin position="32"/>
        <end position="53"/>
    </location>
</feature>
<comment type="subcellular location">
    <subcellularLocation>
        <location evidence="1 8">Endoplasmic reticulum membrane</location>
        <topology evidence="1 8">Multi-pass membrane protein</topology>
    </subcellularLocation>
</comment>
<evidence type="ECO:0000256" key="8">
    <source>
        <dbReference type="RuleBase" id="RU361136"/>
    </source>
</evidence>
<gene>
    <name evidence="9" type="primary">ost2</name>
    <name evidence="9" type="ORF">SOMG_02377</name>
</gene>
<keyword evidence="10" id="KW-1185">Reference proteome</keyword>
<feature type="transmembrane region" description="Helical" evidence="8">
    <location>
        <begin position="59"/>
        <end position="79"/>
    </location>
</feature>
<protein>
    <recommendedName>
        <fullName evidence="8">Dolichyl-diphosphooligosaccharide--protein glycosyltransferase subunit OST2</fullName>
        <shortName evidence="8">Oligosaccharyl transferase subunit OST2</shortName>
    </recommendedName>
</protein>
<evidence type="ECO:0000256" key="5">
    <source>
        <dbReference type="ARBA" id="ARBA00022824"/>
    </source>
</evidence>
<evidence type="ECO:0000256" key="4">
    <source>
        <dbReference type="ARBA" id="ARBA00022692"/>
    </source>
</evidence>
<evidence type="ECO:0000256" key="3">
    <source>
        <dbReference type="ARBA" id="ARBA00009386"/>
    </source>
</evidence>
<dbReference type="PIRSF" id="PIRSF005588">
    <property type="entry name" value="DAD"/>
    <property type="match status" value="1"/>
</dbReference>
<evidence type="ECO:0000256" key="7">
    <source>
        <dbReference type="ARBA" id="ARBA00023136"/>
    </source>
</evidence>
<comment type="pathway">
    <text evidence="2 8">Protein modification; protein glycosylation.</text>
</comment>
<dbReference type="RefSeq" id="XP_056037135.1">
    <property type="nucleotide sequence ID" value="XM_056181169.1"/>
</dbReference>
<dbReference type="KEGG" id="som:SOMG_02377"/>
<dbReference type="GO" id="GO:0008250">
    <property type="term" value="C:oligosaccharyltransferase complex"/>
    <property type="evidence" value="ECO:0007669"/>
    <property type="project" value="InterPro"/>
</dbReference>
<comment type="subunit">
    <text evidence="8">Component of the oligosaccharyltransferase (OST) complex.</text>
</comment>
<keyword evidence="7 8" id="KW-0472">Membrane</keyword>
<evidence type="ECO:0000313" key="9">
    <source>
        <dbReference type="EMBL" id="WBW72892.1"/>
    </source>
</evidence>
<dbReference type="EMBL" id="CP115611">
    <property type="protein sequence ID" value="WBW72892.1"/>
    <property type="molecule type" value="Genomic_DNA"/>
</dbReference>
<organism evidence="9 10">
    <name type="scientific">Schizosaccharomyces osmophilus</name>
    <dbReference type="NCBI Taxonomy" id="2545709"/>
    <lineage>
        <taxon>Eukaryota</taxon>
        <taxon>Fungi</taxon>
        <taxon>Dikarya</taxon>
        <taxon>Ascomycota</taxon>
        <taxon>Taphrinomycotina</taxon>
        <taxon>Schizosaccharomycetes</taxon>
        <taxon>Schizosaccharomycetales</taxon>
        <taxon>Schizosaccharomycetaceae</taxon>
        <taxon>Schizosaccharomyces</taxon>
    </lineage>
</organism>
<dbReference type="GeneID" id="80875858"/>
<keyword evidence="5 8" id="KW-0256">Endoplasmic reticulum</keyword>
<dbReference type="InterPro" id="IPR003038">
    <property type="entry name" value="DAD/Ost2"/>
</dbReference>
<accession>A0AAE9WAR9</accession>